<evidence type="ECO:0000313" key="2">
    <source>
        <dbReference type="EMBL" id="KAJ8344566.1"/>
    </source>
</evidence>
<evidence type="ECO:0000259" key="1">
    <source>
        <dbReference type="Pfam" id="PF02263"/>
    </source>
</evidence>
<organism evidence="2 3">
    <name type="scientific">Aldrovandia affinis</name>
    <dbReference type="NCBI Taxonomy" id="143900"/>
    <lineage>
        <taxon>Eukaryota</taxon>
        <taxon>Metazoa</taxon>
        <taxon>Chordata</taxon>
        <taxon>Craniata</taxon>
        <taxon>Vertebrata</taxon>
        <taxon>Euteleostomi</taxon>
        <taxon>Actinopterygii</taxon>
        <taxon>Neopterygii</taxon>
        <taxon>Teleostei</taxon>
        <taxon>Notacanthiformes</taxon>
        <taxon>Halosauridae</taxon>
        <taxon>Aldrovandia</taxon>
    </lineage>
</organism>
<evidence type="ECO:0000313" key="3">
    <source>
        <dbReference type="Proteomes" id="UP001221898"/>
    </source>
</evidence>
<accession>A0AAD7VWU3</accession>
<dbReference type="GO" id="GO:0005525">
    <property type="term" value="F:GTP binding"/>
    <property type="evidence" value="ECO:0007669"/>
    <property type="project" value="InterPro"/>
</dbReference>
<dbReference type="InterPro" id="IPR015894">
    <property type="entry name" value="Guanylate-bd_N"/>
</dbReference>
<dbReference type="InterPro" id="IPR027417">
    <property type="entry name" value="P-loop_NTPase"/>
</dbReference>
<protein>
    <recommendedName>
        <fullName evidence="1">Guanylate-binding protein N-terminal domain-containing protein</fullName>
    </recommendedName>
</protein>
<dbReference type="EMBL" id="JAINUG010003210">
    <property type="protein sequence ID" value="KAJ8344566.1"/>
    <property type="molecule type" value="Genomic_DNA"/>
</dbReference>
<sequence>MWSLPDDDSPENSLILLDTDGFEEDLMNDRNSCPIFTLSLLLSSVFLYNTLGPVSLDTLDQLLYPPHV</sequence>
<keyword evidence="3" id="KW-1185">Reference proteome</keyword>
<dbReference type="AlphaFoldDB" id="A0AAD7VWU3"/>
<dbReference type="Gene3D" id="3.40.50.300">
    <property type="entry name" value="P-loop containing nucleotide triphosphate hydrolases"/>
    <property type="match status" value="1"/>
</dbReference>
<proteinExistence type="predicted"/>
<name>A0AAD7VWU3_9TELE</name>
<dbReference type="Proteomes" id="UP001221898">
    <property type="component" value="Unassembled WGS sequence"/>
</dbReference>
<comment type="caution">
    <text evidence="2">The sequence shown here is derived from an EMBL/GenBank/DDBJ whole genome shotgun (WGS) entry which is preliminary data.</text>
</comment>
<feature type="domain" description="Guanylate-binding protein N-terminal" evidence="1">
    <location>
        <begin position="1"/>
        <end position="64"/>
    </location>
</feature>
<dbReference type="GO" id="GO:0003924">
    <property type="term" value="F:GTPase activity"/>
    <property type="evidence" value="ECO:0007669"/>
    <property type="project" value="InterPro"/>
</dbReference>
<gene>
    <name evidence="2" type="ORF">AAFF_G00243120</name>
</gene>
<reference evidence="2" key="1">
    <citation type="journal article" date="2023" name="Science">
        <title>Genome structures resolve the early diversification of teleost fishes.</title>
        <authorList>
            <person name="Parey E."/>
            <person name="Louis A."/>
            <person name="Montfort J."/>
            <person name="Bouchez O."/>
            <person name="Roques C."/>
            <person name="Iampietro C."/>
            <person name="Lluch J."/>
            <person name="Castinel A."/>
            <person name="Donnadieu C."/>
            <person name="Desvignes T."/>
            <person name="Floi Bucao C."/>
            <person name="Jouanno E."/>
            <person name="Wen M."/>
            <person name="Mejri S."/>
            <person name="Dirks R."/>
            <person name="Jansen H."/>
            <person name="Henkel C."/>
            <person name="Chen W.J."/>
            <person name="Zahm M."/>
            <person name="Cabau C."/>
            <person name="Klopp C."/>
            <person name="Thompson A.W."/>
            <person name="Robinson-Rechavi M."/>
            <person name="Braasch I."/>
            <person name="Lecointre G."/>
            <person name="Bobe J."/>
            <person name="Postlethwait J.H."/>
            <person name="Berthelot C."/>
            <person name="Roest Crollius H."/>
            <person name="Guiguen Y."/>
        </authorList>
    </citation>
    <scope>NUCLEOTIDE SEQUENCE</scope>
    <source>
        <strain evidence="2">NC1722</strain>
    </source>
</reference>
<dbReference type="Pfam" id="PF02263">
    <property type="entry name" value="GBP"/>
    <property type="match status" value="1"/>
</dbReference>